<dbReference type="RefSeq" id="WP_380901272.1">
    <property type="nucleotide sequence ID" value="NZ_JBHUEG010000007.1"/>
</dbReference>
<name>A0ABW5KGH9_9SPHI</name>
<protein>
    <submittedName>
        <fullName evidence="1">Uncharacterized protein</fullName>
    </submittedName>
</protein>
<reference evidence="2" key="1">
    <citation type="journal article" date="2019" name="Int. J. Syst. Evol. Microbiol.">
        <title>The Global Catalogue of Microorganisms (GCM) 10K type strain sequencing project: providing services to taxonomists for standard genome sequencing and annotation.</title>
        <authorList>
            <consortium name="The Broad Institute Genomics Platform"/>
            <consortium name="The Broad Institute Genome Sequencing Center for Infectious Disease"/>
            <person name="Wu L."/>
            <person name="Ma J."/>
        </authorList>
    </citation>
    <scope>NUCLEOTIDE SEQUENCE [LARGE SCALE GENOMIC DNA]</scope>
    <source>
        <strain evidence="2">KCTC 42662</strain>
    </source>
</reference>
<dbReference type="Proteomes" id="UP001597545">
    <property type="component" value="Unassembled WGS sequence"/>
</dbReference>
<dbReference type="EMBL" id="JBHULR010000003">
    <property type="protein sequence ID" value="MFD2546970.1"/>
    <property type="molecule type" value="Genomic_DNA"/>
</dbReference>
<proteinExistence type="predicted"/>
<comment type="caution">
    <text evidence="1">The sequence shown here is derived from an EMBL/GenBank/DDBJ whole genome shotgun (WGS) entry which is preliminary data.</text>
</comment>
<gene>
    <name evidence="1" type="ORF">ACFSR5_04830</name>
</gene>
<evidence type="ECO:0000313" key="1">
    <source>
        <dbReference type="EMBL" id="MFD2546970.1"/>
    </source>
</evidence>
<evidence type="ECO:0000313" key="2">
    <source>
        <dbReference type="Proteomes" id="UP001597545"/>
    </source>
</evidence>
<keyword evidence="2" id="KW-1185">Reference proteome</keyword>
<sequence>MDEKRLFEACFSLAEGLMWEKTTSQLEKLPEQMYELSVMTENFVSLSKKNFYQVENLADGQEILIGAIKYLNALAIPPLRGNYEWYEYSLTILLELANPGGGPNQSGLPYLLRARNGIEQLIEWANHPEDE</sequence>
<accession>A0ABW5KGH9</accession>
<organism evidence="1 2">
    <name type="scientific">Sphingobacterium suaedae</name>
    <dbReference type="NCBI Taxonomy" id="1686402"/>
    <lineage>
        <taxon>Bacteria</taxon>
        <taxon>Pseudomonadati</taxon>
        <taxon>Bacteroidota</taxon>
        <taxon>Sphingobacteriia</taxon>
        <taxon>Sphingobacteriales</taxon>
        <taxon>Sphingobacteriaceae</taxon>
        <taxon>Sphingobacterium</taxon>
    </lineage>
</organism>